<dbReference type="InterPro" id="IPR050469">
    <property type="entry name" value="Diguanylate_Cyclase"/>
</dbReference>
<feature type="transmembrane region" description="Helical" evidence="1">
    <location>
        <begin position="132"/>
        <end position="151"/>
    </location>
</feature>
<evidence type="ECO:0000256" key="1">
    <source>
        <dbReference type="SAM" id="Phobius"/>
    </source>
</evidence>
<dbReference type="PANTHER" id="PTHR45138:SF9">
    <property type="entry name" value="DIGUANYLATE CYCLASE DGCM-RELATED"/>
    <property type="match status" value="1"/>
</dbReference>
<dbReference type="GO" id="GO:0043709">
    <property type="term" value="P:cell adhesion involved in single-species biofilm formation"/>
    <property type="evidence" value="ECO:0007669"/>
    <property type="project" value="TreeGrafter"/>
</dbReference>
<dbReference type="InterPro" id="IPR043128">
    <property type="entry name" value="Rev_trsase/Diguanyl_cyclase"/>
</dbReference>
<dbReference type="SUPFAM" id="SSF55073">
    <property type="entry name" value="Nucleotide cyclase"/>
    <property type="match status" value="1"/>
</dbReference>
<dbReference type="FunFam" id="3.30.70.270:FF:000001">
    <property type="entry name" value="Diguanylate cyclase domain protein"/>
    <property type="match status" value="1"/>
</dbReference>
<feature type="transmembrane region" description="Helical" evidence="1">
    <location>
        <begin position="7"/>
        <end position="26"/>
    </location>
</feature>
<keyword evidence="4" id="KW-1185">Reference proteome</keyword>
<dbReference type="AlphaFoldDB" id="A0A0L6Z9U2"/>
<dbReference type="RefSeq" id="WP_052221369.1">
    <property type="nucleotide sequence ID" value="NZ_LHUR01000022.1"/>
</dbReference>
<dbReference type="GO" id="GO:0005886">
    <property type="term" value="C:plasma membrane"/>
    <property type="evidence" value="ECO:0007669"/>
    <property type="project" value="UniProtKB-SubCell"/>
</dbReference>
<dbReference type="PROSITE" id="PS50887">
    <property type="entry name" value="GGDEF"/>
    <property type="match status" value="1"/>
</dbReference>
<dbReference type="STRING" id="36844.SAMN04488501_102166"/>
<evidence type="ECO:0000313" key="4">
    <source>
        <dbReference type="Proteomes" id="UP000037043"/>
    </source>
</evidence>
<dbReference type="InterPro" id="IPR000160">
    <property type="entry name" value="GGDEF_dom"/>
</dbReference>
<evidence type="ECO:0000313" key="3">
    <source>
        <dbReference type="EMBL" id="KOA19739.1"/>
    </source>
</evidence>
<comment type="caution">
    <text evidence="3">The sequence shown here is derived from an EMBL/GenBank/DDBJ whole genome shotgun (WGS) entry which is preliminary data.</text>
</comment>
<feature type="domain" description="GGDEF" evidence="2">
    <location>
        <begin position="225"/>
        <end position="359"/>
    </location>
</feature>
<dbReference type="GO" id="GO:0000155">
    <property type="term" value="F:phosphorelay sensor kinase activity"/>
    <property type="evidence" value="ECO:0007669"/>
    <property type="project" value="InterPro"/>
</dbReference>
<keyword evidence="3" id="KW-0808">Transferase</keyword>
<protein>
    <submittedName>
        <fullName evidence="3">Putative diguanylate cyclase AdrA</fullName>
        <ecNumber evidence="3">2.7.7.65</ecNumber>
    </submittedName>
</protein>
<dbReference type="Gene3D" id="3.30.70.270">
    <property type="match status" value="1"/>
</dbReference>
<proteinExistence type="predicted"/>
<dbReference type="GO" id="GO:1902201">
    <property type="term" value="P:negative regulation of bacterial-type flagellum-dependent cell motility"/>
    <property type="evidence" value="ECO:0007669"/>
    <property type="project" value="TreeGrafter"/>
</dbReference>
<reference evidence="4" key="1">
    <citation type="submission" date="2015-08" db="EMBL/GenBank/DDBJ databases">
        <title>Genome sequence of the strict anaerobe Clostridium homopropionicum LuHBu1 (DSM 5847T).</title>
        <authorList>
            <person name="Poehlein A."/>
            <person name="Beck M."/>
            <person name="Schiel-Bengelsdorf B."/>
            <person name="Bengelsdorf F.R."/>
            <person name="Daniel R."/>
            <person name="Duerre P."/>
        </authorList>
    </citation>
    <scope>NUCLEOTIDE SEQUENCE [LARGE SCALE GENOMIC DNA]</scope>
    <source>
        <strain evidence="4">DSM 5847</strain>
    </source>
</reference>
<evidence type="ECO:0000259" key="2">
    <source>
        <dbReference type="PROSITE" id="PS50887"/>
    </source>
</evidence>
<gene>
    <name evidence="3" type="primary">adrA_2</name>
    <name evidence="3" type="ORF">CLHOM_18280</name>
</gene>
<feature type="transmembrane region" description="Helical" evidence="1">
    <location>
        <begin position="71"/>
        <end position="95"/>
    </location>
</feature>
<keyword evidence="1" id="KW-0812">Transmembrane</keyword>
<dbReference type="InterPro" id="IPR029787">
    <property type="entry name" value="Nucleotide_cyclase"/>
</dbReference>
<dbReference type="NCBIfam" id="TIGR00254">
    <property type="entry name" value="GGDEF"/>
    <property type="match status" value="1"/>
</dbReference>
<keyword evidence="1" id="KW-0472">Membrane</keyword>
<dbReference type="GO" id="GO:0071555">
    <property type="term" value="P:cell wall organization"/>
    <property type="evidence" value="ECO:0007669"/>
    <property type="project" value="InterPro"/>
</dbReference>
<keyword evidence="1" id="KW-1133">Transmembrane helix</keyword>
<organism evidence="3 4">
    <name type="scientific">Clostridium homopropionicum DSM 5847</name>
    <dbReference type="NCBI Taxonomy" id="1121318"/>
    <lineage>
        <taxon>Bacteria</taxon>
        <taxon>Bacillati</taxon>
        <taxon>Bacillota</taxon>
        <taxon>Clostridia</taxon>
        <taxon>Eubacteriales</taxon>
        <taxon>Clostridiaceae</taxon>
        <taxon>Clostridium</taxon>
    </lineage>
</organism>
<feature type="transmembrane region" description="Helical" evidence="1">
    <location>
        <begin position="101"/>
        <end position="120"/>
    </location>
</feature>
<sequence length="364" mass="41390">MLYDFYINLLTMITFLFIMGSIIRHIDFDLSKLERRIFIGVMFGILSIILMLSTIKIVGTSTILDLRNFSIVLASYYGFTVCLITALITIIFRALYYGVNLSALLALCNITATVLVCSYIERRKLSSFKTWVFKAGGAILALLVTISYLLWNVPNKNIVLMYYFLMNFSAAIIIYFFRESIDLSNHKYSKYKAEASVDFLTGLNNVRRFEKLATSLLEDAKKNHEDLCILMIDIDHFKLVNDTYGHSSGDAVLQQLAYILKLNCKQGDIVSRNGGEEFTVLLPRRTPSEAFKIGENIRKSIEDNKFFLLDNKKIKITISIGIAAFPHNAQNLKELLLKADQALYCAKEAGRNKVCYACKLKIND</sequence>
<dbReference type="EC" id="2.7.7.65" evidence="3"/>
<accession>A0A0L6Z9U2</accession>
<dbReference type="Proteomes" id="UP000037043">
    <property type="component" value="Unassembled WGS sequence"/>
</dbReference>
<dbReference type="CDD" id="cd01949">
    <property type="entry name" value="GGDEF"/>
    <property type="match status" value="1"/>
</dbReference>
<dbReference type="Pfam" id="PF00990">
    <property type="entry name" value="GGDEF"/>
    <property type="match status" value="1"/>
</dbReference>
<feature type="transmembrane region" description="Helical" evidence="1">
    <location>
        <begin position="38"/>
        <end position="59"/>
    </location>
</feature>
<dbReference type="PATRIC" id="fig|1121318.3.peg.1845"/>
<keyword evidence="3" id="KW-0548">Nucleotidyltransferase</keyword>
<dbReference type="PANTHER" id="PTHR45138">
    <property type="entry name" value="REGULATORY COMPONENTS OF SENSORY TRANSDUCTION SYSTEM"/>
    <property type="match status" value="1"/>
</dbReference>
<dbReference type="SMART" id="SM00267">
    <property type="entry name" value="GGDEF"/>
    <property type="match status" value="1"/>
</dbReference>
<dbReference type="EMBL" id="LHUR01000022">
    <property type="protein sequence ID" value="KOA19739.1"/>
    <property type="molecule type" value="Genomic_DNA"/>
</dbReference>
<name>A0A0L6Z9U2_9CLOT</name>
<dbReference type="GO" id="GO:0052621">
    <property type="term" value="F:diguanylate cyclase activity"/>
    <property type="evidence" value="ECO:0007669"/>
    <property type="project" value="UniProtKB-EC"/>
</dbReference>
<feature type="transmembrane region" description="Helical" evidence="1">
    <location>
        <begin position="157"/>
        <end position="177"/>
    </location>
</feature>